<comment type="caution">
    <text evidence="1">The sequence shown here is derived from an EMBL/GenBank/DDBJ whole genome shotgun (WGS) entry which is preliminary data.</text>
</comment>
<dbReference type="Proteomes" id="UP001186974">
    <property type="component" value="Unassembled WGS sequence"/>
</dbReference>
<protein>
    <submittedName>
        <fullName evidence="1">Uncharacterized protein</fullName>
    </submittedName>
</protein>
<organism evidence="1 2">
    <name type="scientific">Coniosporium uncinatum</name>
    <dbReference type="NCBI Taxonomy" id="93489"/>
    <lineage>
        <taxon>Eukaryota</taxon>
        <taxon>Fungi</taxon>
        <taxon>Dikarya</taxon>
        <taxon>Ascomycota</taxon>
        <taxon>Pezizomycotina</taxon>
        <taxon>Dothideomycetes</taxon>
        <taxon>Dothideomycetes incertae sedis</taxon>
        <taxon>Coniosporium</taxon>
    </lineage>
</organism>
<reference evidence="1" key="1">
    <citation type="submission" date="2024-09" db="EMBL/GenBank/DDBJ databases">
        <title>Black Yeasts Isolated from many extreme environments.</title>
        <authorList>
            <person name="Coleine C."/>
            <person name="Stajich J.E."/>
            <person name="Selbmann L."/>
        </authorList>
    </citation>
    <scope>NUCLEOTIDE SEQUENCE</scope>
    <source>
        <strain evidence="1">CCFEE 5737</strain>
    </source>
</reference>
<feature type="non-terminal residue" evidence="1">
    <location>
        <position position="226"/>
    </location>
</feature>
<evidence type="ECO:0000313" key="2">
    <source>
        <dbReference type="Proteomes" id="UP001186974"/>
    </source>
</evidence>
<name>A0ACC3DIM6_9PEZI</name>
<accession>A0ACC3DIM6</accession>
<evidence type="ECO:0000313" key="1">
    <source>
        <dbReference type="EMBL" id="KAK3076562.1"/>
    </source>
</evidence>
<keyword evidence="2" id="KW-1185">Reference proteome</keyword>
<proteinExistence type="predicted"/>
<gene>
    <name evidence="1" type="ORF">LTS18_012676</name>
</gene>
<sequence length="226" mass="24716">MPSATRRFSVLLAVVGVVLTILFLTHYRDAAQDTLSNLPSKIGNKLSAESLSVDDDITKGHAIAPKLGNETIKAELGRAAWKLFHTTFARFPDKPTAEESKALKTYIHLFQRLYPCGECAGHFRTILDKYPPQVSSRSAAAAWGCHVHNMVNKDLKKPMFDCSNIGDFYDCGCAEDEEGEDGKKKETETISEKPKRTGLQDKVQGDALADADPDGNGTPLEIFGDG</sequence>
<dbReference type="EMBL" id="JAWDJW010003831">
    <property type="protein sequence ID" value="KAK3076562.1"/>
    <property type="molecule type" value="Genomic_DNA"/>
</dbReference>